<reference evidence="1 2" key="1">
    <citation type="submission" date="2015-04" db="EMBL/GenBank/DDBJ databases">
        <authorList>
            <person name="Syromyatnikov M.Y."/>
            <person name="Popov V.N."/>
        </authorList>
    </citation>
    <scope>NUCLEOTIDE SEQUENCE [LARGE SCALE GENOMIC DNA]</scope>
</reference>
<accession>A0A1J1IFW8</accession>
<evidence type="ECO:0000313" key="2">
    <source>
        <dbReference type="Proteomes" id="UP000183832"/>
    </source>
</evidence>
<keyword evidence="2" id="KW-1185">Reference proteome</keyword>
<name>A0A1J1IFW8_9DIPT</name>
<proteinExistence type="predicted"/>
<dbReference type="Proteomes" id="UP000183832">
    <property type="component" value="Unassembled WGS sequence"/>
</dbReference>
<evidence type="ECO:0000313" key="1">
    <source>
        <dbReference type="EMBL" id="CRK99159.1"/>
    </source>
</evidence>
<gene>
    <name evidence="1" type="ORF">CLUMA_CG012544</name>
</gene>
<dbReference type="EMBL" id="CVRI01000049">
    <property type="protein sequence ID" value="CRK99159.1"/>
    <property type="molecule type" value="Genomic_DNA"/>
</dbReference>
<dbReference type="AlphaFoldDB" id="A0A1J1IFW8"/>
<protein>
    <submittedName>
        <fullName evidence="1">CLUMA_CG012544, isoform A</fullName>
    </submittedName>
</protein>
<organism evidence="1 2">
    <name type="scientific">Clunio marinus</name>
    <dbReference type="NCBI Taxonomy" id="568069"/>
    <lineage>
        <taxon>Eukaryota</taxon>
        <taxon>Metazoa</taxon>
        <taxon>Ecdysozoa</taxon>
        <taxon>Arthropoda</taxon>
        <taxon>Hexapoda</taxon>
        <taxon>Insecta</taxon>
        <taxon>Pterygota</taxon>
        <taxon>Neoptera</taxon>
        <taxon>Endopterygota</taxon>
        <taxon>Diptera</taxon>
        <taxon>Nematocera</taxon>
        <taxon>Chironomoidea</taxon>
        <taxon>Chironomidae</taxon>
        <taxon>Clunio</taxon>
    </lineage>
</organism>
<sequence>MKAPRRLKKNKLCAHDQTRIFVTSNSCFVTYFKGIKGNFNGFSYEIELNFLFYGVKNKQQAL</sequence>